<dbReference type="Proteomes" id="UP000596827">
    <property type="component" value="Unassembled WGS sequence"/>
</dbReference>
<dbReference type="EMBL" id="JACORU010000018">
    <property type="protein sequence ID" value="MBC5768516.1"/>
    <property type="molecule type" value="Genomic_DNA"/>
</dbReference>
<name>A0A923S5G7_9BURK</name>
<dbReference type="Pfam" id="PF05433">
    <property type="entry name" value="Rick_17kDa_Anti"/>
    <property type="match status" value="1"/>
</dbReference>
<evidence type="ECO:0000313" key="6">
    <source>
        <dbReference type="Proteomes" id="UP000596827"/>
    </source>
</evidence>
<gene>
    <name evidence="5" type="ORF">H8R02_28910</name>
</gene>
<keyword evidence="6" id="KW-1185">Reference proteome</keyword>
<dbReference type="NCBIfam" id="NF008437">
    <property type="entry name" value="PRK11280.1"/>
    <property type="match status" value="1"/>
</dbReference>
<feature type="chain" id="PRO_5037253661" evidence="3">
    <location>
        <begin position="22"/>
        <end position="193"/>
    </location>
</feature>
<dbReference type="PANTHER" id="PTHR35603">
    <property type="match status" value="1"/>
</dbReference>
<keyword evidence="3" id="KW-0732">Signal</keyword>
<protein>
    <submittedName>
        <fullName evidence="5">Glycine zipper 2TM domain-containing protein</fullName>
    </submittedName>
</protein>
<dbReference type="PANTHER" id="PTHR35603:SF2">
    <property type="entry name" value="OUTER MEMBRANE LIPOPROTEIN"/>
    <property type="match status" value="1"/>
</dbReference>
<organism evidence="5 6">
    <name type="scientific">Ramlibacter albus</name>
    <dbReference type="NCBI Taxonomy" id="2079448"/>
    <lineage>
        <taxon>Bacteria</taxon>
        <taxon>Pseudomonadati</taxon>
        <taxon>Pseudomonadota</taxon>
        <taxon>Betaproteobacteria</taxon>
        <taxon>Burkholderiales</taxon>
        <taxon>Comamonadaceae</taxon>
        <taxon>Ramlibacter</taxon>
    </lineage>
</organism>
<keyword evidence="2" id="KW-0472">Membrane</keyword>
<comment type="caution">
    <text evidence="5">The sequence shown here is derived from an EMBL/GenBank/DDBJ whole genome shotgun (WGS) entry which is preliminary data.</text>
</comment>
<sequence length="193" mass="20614">MKETFLIALLATAGIAAQAQAPVQMQPLVQPAPNSFVDRARVQHVEPQYETVQVPREECGSQWVTQQQPATVQQGGTNVGGAIIGGVAGAIVGNQVGKGHGREAATAAGAVVGALAGNSIANRNSATTTAPATYEQREVRTCRTVMDTQQRTNGYRVTYIYNGNAYTTVMREQPGNTIPVRVSVTPEPEYYRR</sequence>
<dbReference type="InterPro" id="IPR008816">
    <property type="entry name" value="Gly_zipper_2TM_dom"/>
</dbReference>
<dbReference type="RefSeq" id="WP_187085319.1">
    <property type="nucleotide sequence ID" value="NZ_JACORU010000018.1"/>
</dbReference>
<proteinExistence type="predicted"/>
<accession>A0A923S5G7</accession>
<evidence type="ECO:0000256" key="3">
    <source>
        <dbReference type="SAM" id="SignalP"/>
    </source>
</evidence>
<comment type="subcellular location">
    <subcellularLocation>
        <location evidence="1">Membrane</location>
    </subcellularLocation>
</comment>
<evidence type="ECO:0000256" key="1">
    <source>
        <dbReference type="ARBA" id="ARBA00004370"/>
    </source>
</evidence>
<feature type="signal peptide" evidence="3">
    <location>
        <begin position="1"/>
        <end position="21"/>
    </location>
</feature>
<dbReference type="InterPro" id="IPR051407">
    <property type="entry name" value="Bact_OM_lipoprot/Surf_antigen"/>
</dbReference>
<dbReference type="GO" id="GO:0019867">
    <property type="term" value="C:outer membrane"/>
    <property type="evidence" value="ECO:0007669"/>
    <property type="project" value="InterPro"/>
</dbReference>
<dbReference type="AlphaFoldDB" id="A0A923S5G7"/>
<evidence type="ECO:0000256" key="2">
    <source>
        <dbReference type="ARBA" id="ARBA00023136"/>
    </source>
</evidence>
<feature type="domain" description="Glycine zipper 2TM" evidence="4">
    <location>
        <begin position="80"/>
        <end position="120"/>
    </location>
</feature>
<reference evidence="5" key="1">
    <citation type="submission" date="2020-08" db="EMBL/GenBank/DDBJ databases">
        <title>Ramlibacter sp. GTP1 16S ribosomal RNA gene genome sequencing and assembly.</title>
        <authorList>
            <person name="Kang M."/>
        </authorList>
    </citation>
    <scope>NUCLEOTIDE SEQUENCE</scope>
    <source>
        <strain evidence="5">GTP1</strain>
    </source>
</reference>
<evidence type="ECO:0000259" key="4">
    <source>
        <dbReference type="Pfam" id="PF05433"/>
    </source>
</evidence>
<evidence type="ECO:0000313" key="5">
    <source>
        <dbReference type="EMBL" id="MBC5768516.1"/>
    </source>
</evidence>